<evidence type="ECO:0000313" key="4">
    <source>
        <dbReference type="Proteomes" id="UP000030746"/>
    </source>
</evidence>
<dbReference type="InterPro" id="IPR000219">
    <property type="entry name" value="DH_dom"/>
</dbReference>
<evidence type="ECO:0000259" key="2">
    <source>
        <dbReference type="PROSITE" id="PS50010"/>
    </source>
</evidence>
<dbReference type="Gene3D" id="1.20.900.10">
    <property type="entry name" value="Dbl homology (DH) domain"/>
    <property type="match status" value="1"/>
</dbReference>
<dbReference type="RefSeq" id="XP_009048616.1">
    <property type="nucleotide sequence ID" value="XM_009050368.1"/>
</dbReference>
<dbReference type="KEGG" id="lgi:LOTGIDRAFT_112428"/>
<keyword evidence="4" id="KW-1185">Reference proteome</keyword>
<dbReference type="Proteomes" id="UP000030746">
    <property type="component" value="Unassembled WGS sequence"/>
</dbReference>
<sequence length="144" mass="16870">VFNHGLLNELQLPADQVERLFPKLDDLIEIHTTFLRQLLQLQKKRTDKFIEEVGPVLLEMFNGVNAEKMKKAYGCFCSKHKESVALYKEYLKTERKFHSFFRKCSELSMVKKREFPDFILGVTLRLSKYPLLIEAIQNSTKGKS</sequence>
<keyword evidence="1" id="KW-0863">Zinc-finger</keyword>
<dbReference type="SMART" id="SM00325">
    <property type="entry name" value="RhoGEF"/>
    <property type="match status" value="1"/>
</dbReference>
<feature type="domain" description="DH" evidence="2">
    <location>
        <begin position="1"/>
        <end position="144"/>
    </location>
</feature>
<dbReference type="PANTHER" id="PTHR13944">
    <property type="entry name" value="AGAP007712-PA"/>
    <property type="match status" value="1"/>
</dbReference>
<dbReference type="InterPro" id="IPR051632">
    <property type="entry name" value="Rho_GEF"/>
</dbReference>
<dbReference type="HOGENOM" id="CLU_1850196_0_0_1"/>
<dbReference type="OrthoDB" id="28045at2759"/>
<dbReference type="STRING" id="225164.V4B2E2"/>
<dbReference type="PROSITE" id="PS50010">
    <property type="entry name" value="DH_2"/>
    <property type="match status" value="1"/>
</dbReference>
<gene>
    <name evidence="3" type="ORF">LOTGIDRAFT_112428</name>
</gene>
<accession>V4B2E2</accession>
<protein>
    <recommendedName>
        <fullName evidence="2">DH domain-containing protein</fullName>
    </recommendedName>
</protein>
<dbReference type="GeneID" id="20230849"/>
<organism evidence="3 4">
    <name type="scientific">Lottia gigantea</name>
    <name type="common">Giant owl limpet</name>
    <dbReference type="NCBI Taxonomy" id="225164"/>
    <lineage>
        <taxon>Eukaryota</taxon>
        <taxon>Metazoa</taxon>
        <taxon>Spiralia</taxon>
        <taxon>Lophotrochozoa</taxon>
        <taxon>Mollusca</taxon>
        <taxon>Gastropoda</taxon>
        <taxon>Patellogastropoda</taxon>
        <taxon>Lottioidea</taxon>
        <taxon>Lottiidae</taxon>
        <taxon>Lottia</taxon>
    </lineage>
</organism>
<name>V4B2E2_LOTGI</name>
<dbReference type="InterPro" id="IPR035899">
    <property type="entry name" value="DBL_dom_sf"/>
</dbReference>
<keyword evidence="1" id="KW-0862">Zinc</keyword>
<dbReference type="Pfam" id="PF00621">
    <property type="entry name" value="RhoGEF"/>
    <property type="match status" value="1"/>
</dbReference>
<dbReference type="AlphaFoldDB" id="V4B2E2"/>
<proteinExistence type="predicted"/>
<dbReference type="OMA" id="FMTHRIT"/>
<dbReference type="SUPFAM" id="SSF48065">
    <property type="entry name" value="DBL homology domain (DH-domain)"/>
    <property type="match status" value="1"/>
</dbReference>
<dbReference type="GO" id="GO:0035023">
    <property type="term" value="P:regulation of Rho protein signal transduction"/>
    <property type="evidence" value="ECO:0007669"/>
    <property type="project" value="TreeGrafter"/>
</dbReference>
<dbReference type="GO" id="GO:0008270">
    <property type="term" value="F:zinc ion binding"/>
    <property type="evidence" value="ECO:0007669"/>
    <property type="project" value="UniProtKB-KW"/>
</dbReference>
<evidence type="ECO:0000313" key="3">
    <source>
        <dbReference type="EMBL" id="ESP00497.1"/>
    </source>
</evidence>
<keyword evidence="1" id="KW-0479">Metal-binding</keyword>
<dbReference type="EMBL" id="KB200701">
    <property type="protein sequence ID" value="ESP00497.1"/>
    <property type="molecule type" value="Genomic_DNA"/>
</dbReference>
<dbReference type="CTD" id="20230849"/>
<evidence type="ECO:0000256" key="1">
    <source>
        <dbReference type="ARBA" id="ARBA00022771"/>
    </source>
</evidence>
<feature type="non-terminal residue" evidence="3">
    <location>
        <position position="1"/>
    </location>
</feature>
<dbReference type="PANTHER" id="PTHR13944:SF21">
    <property type="entry name" value="CYSTS, ISOFORM C"/>
    <property type="match status" value="1"/>
</dbReference>
<reference evidence="3 4" key="1">
    <citation type="journal article" date="2013" name="Nature">
        <title>Insights into bilaterian evolution from three spiralian genomes.</title>
        <authorList>
            <person name="Simakov O."/>
            <person name="Marletaz F."/>
            <person name="Cho S.J."/>
            <person name="Edsinger-Gonzales E."/>
            <person name="Havlak P."/>
            <person name="Hellsten U."/>
            <person name="Kuo D.H."/>
            <person name="Larsson T."/>
            <person name="Lv J."/>
            <person name="Arendt D."/>
            <person name="Savage R."/>
            <person name="Osoegawa K."/>
            <person name="de Jong P."/>
            <person name="Grimwood J."/>
            <person name="Chapman J.A."/>
            <person name="Shapiro H."/>
            <person name="Aerts A."/>
            <person name="Otillar R.P."/>
            <person name="Terry A.Y."/>
            <person name="Boore J.L."/>
            <person name="Grigoriev I.V."/>
            <person name="Lindberg D.R."/>
            <person name="Seaver E.C."/>
            <person name="Weisblat D.A."/>
            <person name="Putnam N.H."/>
            <person name="Rokhsar D.S."/>
        </authorList>
    </citation>
    <scope>NUCLEOTIDE SEQUENCE [LARGE SCALE GENOMIC DNA]</scope>
</reference>
<dbReference type="GO" id="GO:0005085">
    <property type="term" value="F:guanyl-nucleotide exchange factor activity"/>
    <property type="evidence" value="ECO:0007669"/>
    <property type="project" value="InterPro"/>
</dbReference>